<dbReference type="AlphaFoldDB" id="A0ABD1CH04"/>
<evidence type="ECO:0000313" key="1">
    <source>
        <dbReference type="EMBL" id="KAL1375648.1"/>
    </source>
</evidence>
<dbReference type="EMBL" id="JBEHCU010012323">
    <property type="protein sequence ID" value="KAL1375648.1"/>
    <property type="molecule type" value="Genomic_DNA"/>
</dbReference>
<evidence type="ECO:0000313" key="2">
    <source>
        <dbReference type="Proteomes" id="UP001562425"/>
    </source>
</evidence>
<gene>
    <name evidence="1" type="ORF">pipiens_017376</name>
</gene>
<reference evidence="1 2" key="1">
    <citation type="submission" date="2024-05" db="EMBL/GenBank/DDBJ databases">
        <title>Culex pipiens pipiens assembly and annotation.</title>
        <authorList>
            <person name="Alout H."/>
            <person name="Durand T."/>
        </authorList>
    </citation>
    <scope>NUCLEOTIDE SEQUENCE [LARGE SCALE GENOMIC DNA]</scope>
    <source>
        <strain evidence="1">HA-2024</strain>
        <tissue evidence="1">Whole body</tissue>
    </source>
</reference>
<name>A0ABD1CH04_CULPP</name>
<proteinExistence type="predicted"/>
<protein>
    <recommendedName>
        <fullName evidence="3">HTH LytTR-type domain-containing protein</fullName>
    </recommendedName>
</protein>
<feature type="non-terminal residue" evidence="1">
    <location>
        <position position="45"/>
    </location>
</feature>
<comment type="caution">
    <text evidence="1">The sequence shown here is derived from an EMBL/GenBank/DDBJ whole genome shotgun (WGS) entry which is preliminary data.</text>
</comment>
<evidence type="ECO:0008006" key="3">
    <source>
        <dbReference type="Google" id="ProtNLM"/>
    </source>
</evidence>
<organism evidence="1 2">
    <name type="scientific">Culex pipiens pipiens</name>
    <name type="common">Northern house mosquito</name>
    <dbReference type="NCBI Taxonomy" id="38569"/>
    <lineage>
        <taxon>Eukaryota</taxon>
        <taxon>Metazoa</taxon>
        <taxon>Ecdysozoa</taxon>
        <taxon>Arthropoda</taxon>
        <taxon>Hexapoda</taxon>
        <taxon>Insecta</taxon>
        <taxon>Pterygota</taxon>
        <taxon>Neoptera</taxon>
        <taxon>Endopterygota</taxon>
        <taxon>Diptera</taxon>
        <taxon>Nematocera</taxon>
        <taxon>Culicoidea</taxon>
        <taxon>Culicidae</taxon>
        <taxon>Culicinae</taxon>
        <taxon>Culicini</taxon>
        <taxon>Culex</taxon>
        <taxon>Culex</taxon>
    </lineage>
</organism>
<keyword evidence="2" id="KW-1185">Reference proteome</keyword>
<dbReference type="Proteomes" id="UP001562425">
    <property type="component" value="Unassembled WGS sequence"/>
</dbReference>
<sequence>MVPQLFRLRQINNATFIKLSKATKNMLGVSTDSNRYRESALTHLK</sequence>
<accession>A0ABD1CH04</accession>